<accession>A0A268P3C6</accession>
<feature type="transmembrane region" description="Helical" evidence="1">
    <location>
        <begin position="6"/>
        <end position="32"/>
    </location>
</feature>
<organism evidence="2 3">
    <name type="scientific">Shouchella clausii</name>
    <name type="common">Alkalihalobacillus clausii</name>
    <dbReference type="NCBI Taxonomy" id="79880"/>
    <lineage>
        <taxon>Bacteria</taxon>
        <taxon>Bacillati</taxon>
        <taxon>Bacillota</taxon>
        <taxon>Bacilli</taxon>
        <taxon>Bacillales</taxon>
        <taxon>Bacillaceae</taxon>
        <taxon>Shouchella</taxon>
    </lineage>
</organism>
<dbReference type="Proteomes" id="UP000216207">
    <property type="component" value="Unassembled WGS sequence"/>
</dbReference>
<comment type="caution">
    <text evidence="2">The sequence shown here is derived from an EMBL/GenBank/DDBJ whole genome shotgun (WGS) entry which is preliminary data.</text>
</comment>
<sequence length="107" mass="12312">METFALIIFTIVGLSITLQFLTGMLFFLFGIASPIGSYLSNYYVKNAKGWFDRFTNMFYLYAHRFAHLTFLKLIEKHGGLKGRLFYLGIGCVILILFIIVANIPHMF</sequence>
<evidence type="ECO:0000313" key="3">
    <source>
        <dbReference type="Proteomes" id="UP000216207"/>
    </source>
</evidence>
<proteinExistence type="predicted"/>
<name>A0A268P3C6_SHOCL</name>
<keyword evidence="1" id="KW-0812">Transmembrane</keyword>
<evidence type="ECO:0000313" key="2">
    <source>
        <dbReference type="EMBL" id="PAE89815.1"/>
    </source>
</evidence>
<dbReference type="EMBL" id="NPCC01000006">
    <property type="protein sequence ID" value="PAE89815.1"/>
    <property type="molecule type" value="Genomic_DNA"/>
</dbReference>
<keyword evidence="1" id="KW-1133">Transmembrane helix</keyword>
<dbReference type="RefSeq" id="WP_095236077.1">
    <property type="nucleotide sequence ID" value="NZ_NPCC01000006.1"/>
</dbReference>
<feature type="transmembrane region" description="Helical" evidence="1">
    <location>
        <begin position="84"/>
        <end position="103"/>
    </location>
</feature>
<dbReference type="AlphaFoldDB" id="A0A268P3C6"/>
<gene>
    <name evidence="2" type="ORF">CHH72_06040</name>
</gene>
<evidence type="ECO:0000256" key="1">
    <source>
        <dbReference type="SAM" id="Phobius"/>
    </source>
</evidence>
<keyword evidence="1" id="KW-0472">Membrane</keyword>
<protein>
    <submittedName>
        <fullName evidence="2">Uncharacterized protein</fullName>
    </submittedName>
</protein>
<reference evidence="2 3" key="1">
    <citation type="submission" date="2017-07" db="EMBL/GenBank/DDBJ databases">
        <title>Isolation and whole genome analysis of endospore-forming bacteria from heroin.</title>
        <authorList>
            <person name="Kalinowski J."/>
            <person name="Ahrens B."/>
            <person name="Al-Dilaimi A."/>
            <person name="Winkler A."/>
            <person name="Wibberg D."/>
            <person name="Schleenbecker U."/>
            <person name="Ruckert C."/>
            <person name="Wolfel R."/>
            <person name="Grass G."/>
        </authorList>
    </citation>
    <scope>NUCLEOTIDE SEQUENCE [LARGE SCALE GENOMIC DNA]</scope>
    <source>
        <strain evidence="2 3">7539</strain>
    </source>
</reference>